<sequence length="253" mass="27834">MKNKIFTTFALLIITATAFAQDYSMSLKGITKVIISSETTIVVKPHDSITFLMKASENYRNPNAEKSKGLKKISGSGDDNTNYGVEVIKEGTLLIVKGLRERRASNLVIHLPKNMNISVESLANNEIYIDGFSAEVETINHHGETLLANINGPIVAENGNGNITVIFSTLNQLYPMSIVADNGDIDIRMPQDASATIISKTPRGEFYSDFDIEVINESSIQKNKRSVKGKINKGGVEISIQNLKGNIYLRQLK</sequence>
<organism evidence="3 4">
    <name type="scientific">Winogradskyella luteola</name>
    <dbReference type="NCBI Taxonomy" id="2828330"/>
    <lineage>
        <taxon>Bacteria</taxon>
        <taxon>Pseudomonadati</taxon>
        <taxon>Bacteroidota</taxon>
        <taxon>Flavobacteriia</taxon>
        <taxon>Flavobacteriales</taxon>
        <taxon>Flavobacteriaceae</taxon>
        <taxon>Winogradskyella</taxon>
    </lineage>
</organism>
<protein>
    <recommendedName>
        <fullName evidence="2">DUF4097 domain-containing protein</fullName>
    </recommendedName>
</protein>
<evidence type="ECO:0000259" key="2">
    <source>
        <dbReference type="Pfam" id="PF13349"/>
    </source>
</evidence>
<evidence type="ECO:0000313" key="3">
    <source>
        <dbReference type="EMBL" id="MBV7270727.1"/>
    </source>
</evidence>
<keyword evidence="1" id="KW-0732">Signal</keyword>
<gene>
    <name evidence="3" type="ORF">KCG49_16205</name>
</gene>
<dbReference type="InterPro" id="IPR025164">
    <property type="entry name" value="Toastrack_DUF4097"/>
</dbReference>
<accession>A0A9X1JTK9</accession>
<feature type="signal peptide" evidence="1">
    <location>
        <begin position="1"/>
        <end position="20"/>
    </location>
</feature>
<feature type="domain" description="DUF4097" evidence="2">
    <location>
        <begin position="127"/>
        <end position="249"/>
    </location>
</feature>
<feature type="chain" id="PRO_5040967681" description="DUF4097 domain-containing protein" evidence="1">
    <location>
        <begin position="21"/>
        <end position="253"/>
    </location>
</feature>
<dbReference type="EMBL" id="JAGSPD010000028">
    <property type="protein sequence ID" value="MBV7270727.1"/>
    <property type="molecule type" value="Genomic_DNA"/>
</dbReference>
<name>A0A9X1JTK9_9FLAO</name>
<dbReference type="Proteomes" id="UP001138894">
    <property type="component" value="Unassembled WGS sequence"/>
</dbReference>
<reference evidence="3" key="1">
    <citation type="submission" date="2021-04" db="EMBL/GenBank/DDBJ databases">
        <authorList>
            <person name="Pira H."/>
            <person name="Risdian C."/>
            <person name="Wink J."/>
        </authorList>
    </citation>
    <scope>NUCLEOTIDE SEQUENCE</scope>
    <source>
        <strain evidence="3">WHY3</strain>
    </source>
</reference>
<keyword evidence="4" id="KW-1185">Reference proteome</keyword>
<proteinExistence type="predicted"/>
<comment type="caution">
    <text evidence="3">The sequence shown here is derived from an EMBL/GenBank/DDBJ whole genome shotgun (WGS) entry which is preliminary data.</text>
</comment>
<evidence type="ECO:0000256" key="1">
    <source>
        <dbReference type="SAM" id="SignalP"/>
    </source>
</evidence>
<evidence type="ECO:0000313" key="4">
    <source>
        <dbReference type="Proteomes" id="UP001138894"/>
    </source>
</evidence>
<dbReference type="Pfam" id="PF13349">
    <property type="entry name" value="DUF4097"/>
    <property type="match status" value="1"/>
</dbReference>
<dbReference type="RefSeq" id="WP_218547998.1">
    <property type="nucleotide sequence ID" value="NZ_JAGSPD010000028.1"/>
</dbReference>
<dbReference type="AlphaFoldDB" id="A0A9X1JTK9"/>